<evidence type="ECO:0000313" key="1">
    <source>
        <dbReference type="EMBL" id="AYV86372.1"/>
    </source>
</evidence>
<dbReference type="EMBL" id="MK072503">
    <property type="protein sequence ID" value="AYV86372.1"/>
    <property type="molecule type" value="Genomic_DNA"/>
</dbReference>
<sequence>MALNNILPAVMAAANNILGTAGANGSAVPVNPPVTPVGPVAPINPVPVAPVEPVAPVVPTPTPVAPVVPTPSATEPAKITSVETHYKVTSPTGRLNVDSSKGDIRIILPSLYATTQDNKEPLVITKTSNDKNMVVLVTADGTHVNEGGKEYNLLGSEATGEIYRLSFDGESWNVVL</sequence>
<gene>
    <name evidence="1" type="ORF">Solumvirus6_7</name>
</gene>
<protein>
    <submittedName>
        <fullName evidence="1">Uncharacterized protein</fullName>
    </submittedName>
</protein>
<reference evidence="1" key="1">
    <citation type="submission" date="2018-10" db="EMBL/GenBank/DDBJ databases">
        <title>Hidden diversity of soil giant viruses.</title>
        <authorList>
            <person name="Schulz F."/>
            <person name="Alteio L."/>
            <person name="Goudeau D."/>
            <person name="Ryan E.M."/>
            <person name="Malmstrom R.R."/>
            <person name="Blanchard J."/>
            <person name="Woyke T."/>
        </authorList>
    </citation>
    <scope>NUCLEOTIDE SEQUENCE</scope>
    <source>
        <strain evidence="1">SMV1</strain>
    </source>
</reference>
<name>A0A3G5AGR2_9VIRU</name>
<accession>A0A3G5AGR2</accession>
<proteinExistence type="predicted"/>
<organism evidence="1">
    <name type="scientific">Solumvirus sp</name>
    <dbReference type="NCBI Taxonomy" id="2487773"/>
    <lineage>
        <taxon>Viruses</taxon>
        <taxon>Pithoviruses</taxon>
    </lineage>
</organism>